<sequence>MSMTSSLSISSPRTTSLLSTPASTGTRLTTSRGAVMVSRIPTTPICLDNKIMIRLTADNYLYWRTQVDPILRTNLLFGFVDGSLPVPRPRSSIMRPPKPLPPDEFNTFLIAGLDIEYDALRVEACRSEAGLDIHHANLSSRSGGGRAPSCQQEQPQQYFAPAPAPNDGRQQGYSGRQQGQQDRSTGTGGTRPTCQICGKQGHLASRCFKRYYKNYLSIGNDGGNKERQLAVFSTTTTGSTSSFPVDPAWYADTGATDHLTNDLNNLTMREQYHGKDNVKTVNGTDTRHVWLPRDLNNATDWIIYEDTFSLVDKPTTIRLLLSMALSQRWHVRQLDIQNVFLHGVLEEEVFMRQPPGFEDPVLATCVDWIRLSMGLNKPLVPGMLDSVLFSLALGLLPLQLIHLCLFCGVPVYLLVYVDDIILVSSSTTAADRLVAQLGASFALKDLGPLHYFLGVEVYSKGPGLLLSQRKYATELLHRAGLHKCTPVSSPMVSTDKLSITDGSPLSAEDSTRYRSIVGGLQYLMMTRPDLSFAINKVCQYLHAPRCNHWSAVKRILRYVKATLSHGLLLSPYSTTVAPLLSAFSDADWASNVDDRRSTGVLPYSMEVTSSHGLLGSKLPFPAPVQSLNTIMLLLRLFG</sequence>
<evidence type="ECO:0000313" key="5">
    <source>
        <dbReference type="Proteomes" id="UP001231189"/>
    </source>
</evidence>
<dbReference type="GO" id="GO:0008270">
    <property type="term" value="F:zinc ion binding"/>
    <property type="evidence" value="ECO:0007669"/>
    <property type="project" value="UniProtKB-KW"/>
</dbReference>
<evidence type="ECO:0000256" key="1">
    <source>
        <dbReference type="PROSITE-ProRule" id="PRU00047"/>
    </source>
</evidence>
<feature type="domain" description="CCHC-type" evidence="3">
    <location>
        <begin position="194"/>
        <end position="207"/>
    </location>
</feature>
<dbReference type="Pfam" id="PF07727">
    <property type="entry name" value="RVT_2"/>
    <property type="match status" value="1"/>
</dbReference>
<protein>
    <recommendedName>
        <fullName evidence="3">CCHC-type domain-containing protein</fullName>
    </recommendedName>
</protein>
<dbReference type="Proteomes" id="UP001231189">
    <property type="component" value="Unassembled WGS sequence"/>
</dbReference>
<keyword evidence="1" id="KW-0863">Zinc-finger</keyword>
<feature type="region of interest" description="Disordered" evidence="2">
    <location>
        <begin position="140"/>
        <end position="193"/>
    </location>
</feature>
<keyword evidence="1" id="KW-0479">Metal-binding</keyword>
<feature type="region of interest" description="Disordered" evidence="2">
    <location>
        <begin position="1"/>
        <end position="26"/>
    </location>
</feature>
<comment type="caution">
    <text evidence="4">The sequence shown here is derived from an EMBL/GenBank/DDBJ whole genome shotgun (WGS) entry which is preliminary data.</text>
</comment>
<organism evidence="4 5">
    <name type="scientific">Lolium multiflorum</name>
    <name type="common">Italian ryegrass</name>
    <name type="synonym">Lolium perenne subsp. multiflorum</name>
    <dbReference type="NCBI Taxonomy" id="4521"/>
    <lineage>
        <taxon>Eukaryota</taxon>
        <taxon>Viridiplantae</taxon>
        <taxon>Streptophyta</taxon>
        <taxon>Embryophyta</taxon>
        <taxon>Tracheophyta</taxon>
        <taxon>Spermatophyta</taxon>
        <taxon>Magnoliopsida</taxon>
        <taxon>Liliopsida</taxon>
        <taxon>Poales</taxon>
        <taxon>Poaceae</taxon>
        <taxon>BOP clade</taxon>
        <taxon>Pooideae</taxon>
        <taxon>Poodae</taxon>
        <taxon>Poeae</taxon>
        <taxon>Poeae Chloroplast Group 2 (Poeae type)</taxon>
        <taxon>Loliodinae</taxon>
        <taxon>Loliinae</taxon>
        <taxon>Lolium</taxon>
    </lineage>
</organism>
<gene>
    <name evidence="4" type="ORF">QYE76_063427</name>
</gene>
<dbReference type="PANTHER" id="PTHR11439:SF455">
    <property type="entry name" value="RLK (RECEPTOR-LIKE PROTEIN KINASE) 8, PUTATIVE-RELATED"/>
    <property type="match status" value="1"/>
</dbReference>
<keyword evidence="1" id="KW-0862">Zinc</keyword>
<name>A0AAD8S4Y9_LOLMU</name>
<dbReference type="InterPro" id="IPR013103">
    <property type="entry name" value="RVT_2"/>
</dbReference>
<evidence type="ECO:0000259" key="3">
    <source>
        <dbReference type="PROSITE" id="PS50158"/>
    </source>
</evidence>
<keyword evidence="5" id="KW-1185">Reference proteome</keyword>
<dbReference type="AlphaFoldDB" id="A0AAD8S4Y9"/>
<dbReference type="InterPro" id="IPR001878">
    <property type="entry name" value="Znf_CCHC"/>
</dbReference>
<dbReference type="PANTHER" id="PTHR11439">
    <property type="entry name" value="GAG-POL-RELATED RETROTRANSPOSON"/>
    <property type="match status" value="1"/>
</dbReference>
<dbReference type="SUPFAM" id="SSF56672">
    <property type="entry name" value="DNA/RNA polymerases"/>
    <property type="match status" value="1"/>
</dbReference>
<evidence type="ECO:0000256" key="2">
    <source>
        <dbReference type="SAM" id="MobiDB-lite"/>
    </source>
</evidence>
<feature type="compositionally biased region" description="Low complexity" evidence="2">
    <location>
        <begin position="151"/>
        <end position="185"/>
    </location>
</feature>
<evidence type="ECO:0000313" key="4">
    <source>
        <dbReference type="EMBL" id="KAK1645622.1"/>
    </source>
</evidence>
<dbReference type="GO" id="GO:0003676">
    <property type="term" value="F:nucleic acid binding"/>
    <property type="evidence" value="ECO:0007669"/>
    <property type="project" value="InterPro"/>
</dbReference>
<dbReference type="InterPro" id="IPR043502">
    <property type="entry name" value="DNA/RNA_pol_sf"/>
</dbReference>
<proteinExistence type="predicted"/>
<accession>A0AAD8S4Y9</accession>
<dbReference type="PROSITE" id="PS50158">
    <property type="entry name" value="ZF_CCHC"/>
    <property type="match status" value="1"/>
</dbReference>
<dbReference type="EMBL" id="JAUUTY010000004">
    <property type="protein sequence ID" value="KAK1645622.1"/>
    <property type="molecule type" value="Genomic_DNA"/>
</dbReference>
<reference evidence="4" key="1">
    <citation type="submission" date="2023-07" db="EMBL/GenBank/DDBJ databases">
        <title>A chromosome-level genome assembly of Lolium multiflorum.</title>
        <authorList>
            <person name="Chen Y."/>
            <person name="Copetti D."/>
            <person name="Kolliker R."/>
            <person name="Studer B."/>
        </authorList>
    </citation>
    <scope>NUCLEOTIDE SEQUENCE</scope>
    <source>
        <strain evidence="4">02402/16</strain>
        <tissue evidence="4">Leaf</tissue>
    </source>
</reference>